<dbReference type="InterPro" id="IPR017853">
    <property type="entry name" value="GH"/>
</dbReference>
<dbReference type="PANTHER" id="PTHR46323">
    <property type="entry name" value="BETA-GALACTOSIDASE"/>
    <property type="match status" value="1"/>
</dbReference>
<accession>A0A1M5ELM4</accession>
<gene>
    <name evidence="13" type="ORF">SAMN04488522_103700</name>
</gene>
<evidence type="ECO:0000256" key="10">
    <source>
        <dbReference type="RuleBase" id="RU361154"/>
    </source>
</evidence>
<evidence type="ECO:0000313" key="14">
    <source>
        <dbReference type="Proteomes" id="UP000184287"/>
    </source>
</evidence>
<dbReference type="STRING" id="288992.SAMN04488522_103700"/>
<name>A0A1M5ELM4_9SPHI</name>
<feature type="domain" description="Beta galactosidase small chain/" evidence="12">
    <location>
        <begin position="788"/>
        <end position="1064"/>
    </location>
</feature>
<sequence>MNLIKPCFFSLMLMMAFAGPGTAQSLTVKTAKVSKVGILKNPDPKIARSPVDWENPLIPSQNAVKPHAWFIPYPGKQAMSQQSSPYLKSLDGLWKFKLVNNPSERSDSFYKNTEETSDWSAIKVPGHWQTQGYAKFIFTDVEYPIPATPPFVPKQDNPVGQYQREFMIDAGWDGKQVFVHLGAVNSFYYLWINGQYVGFSKDSKTPTEFDITQLLKKGKNTISLQVFRFSDATYLEGQDMWKLSGIERSVFLIARPKFHLSDFALKATLDESYKNGKLNLDLAFNKAAGKADKGTVELKVFDPETPDVHLYKAQKNIGAVSGQTTSSGIATTLNFSANFPGVKTWNAEHPNLYILEISHLDQKGKLIEIIRHDIGFRSVEIKNGLFLINGKAIKIKGVNRHEHDPVNGKIVTEAGMIEDIKVMKALNINAVRASHYPNTERWYSLCDQYGLYVVDEANIECDGMSFTPLKTLSDKPEWKAAYLDRISRMYERDKNFTSIITWSLGNESGFGGNLMAGYDWLKAKDTSRPIQYEATKDERYSDIFCPMYKSITVMENYVKEWRKRPLIQCEYAHMMGNSGGNLKDDWDLIYKHPQLQGGFIWDFSDQTFSKKDDKGNAIWAYGRDMGTVGLTSDTSFCADGLVAADRSWHPQAYELQKVYQNVNFEAIDLQHYVFKLRNRFDFSTLEGYQIKWFIKGNGTLVASGTVDGLSVDPQSEKEFRLNVPSFEPKAGWEYLVSFEVFTKKAAALVPAGFKIATEQFLLPVKTPQAAWYANRTKLKTKESTAVITFDTDTIHIGFNKKTGLLESYQILGKELIKAALVPHFWRAATDNDIGNSMQIRAKVWQTAFDGVELRSIENKSLSKETNVLKTVHELPKLKLSILTEYTIKGDGSINVRYHLKTSDQKFPEIPRIGMRLILNPDYDQVSWFGRGPFDNYSDRNYAAHIDLYRMPADALFHPYPRAQESGYRTGVRWMTLANKAGIGLSAVGAPEISSGVLHFDMKHLDFDKDAKVNVHGGSMTNEDLIWWNIDAKQTGVGGDNSWGAEAHPQYRLPYRDYTYSFTFRPVFNAADGNNIFK</sequence>
<dbReference type="SMART" id="SM01038">
    <property type="entry name" value="Bgal_small_N"/>
    <property type="match status" value="1"/>
</dbReference>
<feature type="signal peptide" evidence="11">
    <location>
        <begin position="1"/>
        <end position="18"/>
    </location>
</feature>
<proteinExistence type="inferred from homology"/>
<evidence type="ECO:0000256" key="3">
    <source>
        <dbReference type="ARBA" id="ARBA00007401"/>
    </source>
</evidence>
<dbReference type="GO" id="GO:0005990">
    <property type="term" value="P:lactose catabolic process"/>
    <property type="evidence" value="ECO:0007669"/>
    <property type="project" value="TreeGrafter"/>
</dbReference>
<evidence type="ECO:0000256" key="7">
    <source>
        <dbReference type="ARBA" id="ARBA00022837"/>
    </source>
</evidence>
<keyword evidence="7" id="KW-0106">Calcium</keyword>
<dbReference type="InterPro" id="IPR008979">
    <property type="entry name" value="Galactose-bd-like_sf"/>
</dbReference>
<dbReference type="SUPFAM" id="SSF49785">
    <property type="entry name" value="Galactose-binding domain-like"/>
    <property type="match status" value="1"/>
</dbReference>
<comment type="similarity">
    <text evidence="3 10">Belongs to the glycosyl hydrolase 2 family.</text>
</comment>
<keyword evidence="6 10" id="KW-0378">Hydrolase</keyword>
<evidence type="ECO:0000256" key="2">
    <source>
        <dbReference type="ARBA" id="ARBA00001913"/>
    </source>
</evidence>
<comment type="subunit">
    <text evidence="4">Monomer.</text>
</comment>
<reference evidence="14" key="1">
    <citation type="submission" date="2016-11" db="EMBL/GenBank/DDBJ databases">
        <authorList>
            <person name="Varghese N."/>
            <person name="Submissions S."/>
        </authorList>
    </citation>
    <scope>NUCLEOTIDE SEQUENCE [LARGE SCALE GENOMIC DNA]</scope>
    <source>
        <strain evidence="14">DSM 16990</strain>
    </source>
</reference>
<dbReference type="Gene3D" id="3.20.20.80">
    <property type="entry name" value="Glycosidases"/>
    <property type="match status" value="1"/>
</dbReference>
<evidence type="ECO:0000256" key="1">
    <source>
        <dbReference type="ARBA" id="ARBA00001412"/>
    </source>
</evidence>
<dbReference type="InterPro" id="IPR036156">
    <property type="entry name" value="Beta-gal/glucu_dom_sf"/>
</dbReference>
<dbReference type="Pfam" id="PF02836">
    <property type="entry name" value="Glyco_hydro_2_C"/>
    <property type="match status" value="1"/>
</dbReference>
<dbReference type="InterPro" id="IPR013783">
    <property type="entry name" value="Ig-like_fold"/>
</dbReference>
<dbReference type="InterPro" id="IPR006104">
    <property type="entry name" value="Glyco_hydro_2_N"/>
</dbReference>
<dbReference type="AlphaFoldDB" id="A0A1M5ELM4"/>
<dbReference type="InterPro" id="IPR004199">
    <property type="entry name" value="B-gal_small/dom_5"/>
</dbReference>
<organism evidence="13 14">
    <name type="scientific">Pedobacter caeni</name>
    <dbReference type="NCBI Taxonomy" id="288992"/>
    <lineage>
        <taxon>Bacteria</taxon>
        <taxon>Pseudomonadati</taxon>
        <taxon>Bacteroidota</taxon>
        <taxon>Sphingobacteriia</taxon>
        <taxon>Sphingobacteriales</taxon>
        <taxon>Sphingobacteriaceae</taxon>
        <taxon>Pedobacter</taxon>
    </lineage>
</organism>
<dbReference type="EMBL" id="FQUQ01000003">
    <property type="protein sequence ID" value="SHF80086.1"/>
    <property type="molecule type" value="Genomic_DNA"/>
</dbReference>
<dbReference type="InterPro" id="IPR006103">
    <property type="entry name" value="Glyco_hydro_2_cat"/>
</dbReference>
<dbReference type="Pfam" id="PF02929">
    <property type="entry name" value="Bgal_small_N"/>
    <property type="match status" value="1"/>
</dbReference>
<protein>
    <recommendedName>
        <fullName evidence="5 10">Beta-galactosidase</fullName>
        <ecNumber evidence="5 10">3.2.1.23</ecNumber>
    </recommendedName>
    <alternativeName>
        <fullName evidence="9 10">Lactase</fullName>
    </alternativeName>
</protein>
<dbReference type="InterPro" id="IPR050347">
    <property type="entry name" value="Bact_Beta-galactosidase"/>
</dbReference>
<dbReference type="InterPro" id="IPR011013">
    <property type="entry name" value="Gal_mutarotase_sf_dom"/>
</dbReference>
<dbReference type="GO" id="GO:0004565">
    <property type="term" value="F:beta-galactosidase activity"/>
    <property type="evidence" value="ECO:0007669"/>
    <property type="project" value="UniProtKB-EC"/>
</dbReference>
<dbReference type="PRINTS" id="PR00132">
    <property type="entry name" value="GLHYDRLASE2"/>
</dbReference>
<dbReference type="Pfam" id="PF16353">
    <property type="entry name" value="LacZ_4"/>
    <property type="match status" value="1"/>
</dbReference>
<dbReference type="InterPro" id="IPR006101">
    <property type="entry name" value="Glyco_hydro_2"/>
</dbReference>
<dbReference type="Gene3D" id="2.70.98.10">
    <property type="match status" value="1"/>
</dbReference>
<evidence type="ECO:0000256" key="11">
    <source>
        <dbReference type="SAM" id="SignalP"/>
    </source>
</evidence>
<comment type="catalytic activity">
    <reaction evidence="1 10">
        <text>Hydrolysis of terminal non-reducing beta-D-galactose residues in beta-D-galactosides.</text>
        <dbReference type="EC" id="3.2.1.23"/>
    </reaction>
</comment>
<feature type="chain" id="PRO_5013155254" description="Beta-galactosidase" evidence="11">
    <location>
        <begin position="19"/>
        <end position="1077"/>
    </location>
</feature>
<keyword evidence="11" id="KW-0732">Signal</keyword>
<evidence type="ECO:0000259" key="12">
    <source>
        <dbReference type="SMART" id="SM01038"/>
    </source>
</evidence>
<dbReference type="RefSeq" id="WP_234994544.1">
    <property type="nucleotide sequence ID" value="NZ_FQUQ01000003.1"/>
</dbReference>
<evidence type="ECO:0000256" key="5">
    <source>
        <dbReference type="ARBA" id="ARBA00012756"/>
    </source>
</evidence>
<evidence type="ECO:0000313" key="13">
    <source>
        <dbReference type="EMBL" id="SHF80086.1"/>
    </source>
</evidence>
<dbReference type="Gene3D" id="2.60.40.10">
    <property type="entry name" value="Immunoglobulins"/>
    <property type="match status" value="2"/>
</dbReference>
<dbReference type="GO" id="GO:0009341">
    <property type="term" value="C:beta-galactosidase complex"/>
    <property type="evidence" value="ECO:0007669"/>
    <property type="project" value="InterPro"/>
</dbReference>
<keyword evidence="8 10" id="KW-0326">Glycosidase</keyword>
<evidence type="ECO:0000256" key="4">
    <source>
        <dbReference type="ARBA" id="ARBA00011245"/>
    </source>
</evidence>
<comment type="cofactor">
    <cofactor evidence="2">
        <name>Ca(2+)</name>
        <dbReference type="ChEBI" id="CHEBI:29108"/>
    </cofactor>
</comment>
<dbReference type="GO" id="GO:0030246">
    <property type="term" value="F:carbohydrate binding"/>
    <property type="evidence" value="ECO:0007669"/>
    <property type="project" value="InterPro"/>
</dbReference>
<dbReference type="PANTHER" id="PTHR46323:SF2">
    <property type="entry name" value="BETA-GALACTOSIDASE"/>
    <property type="match status" value="1"/>
</dbReference>
<dbReference type="InterPro" id="IPR014718">
    <property type="entry name" value="GH-type_carb-bd"/>
</dbReference>
<dbReference type="Proteomes" id="UP000184287">
    <property type="component" value="Unassembled WGS sequence"/>
</dbReference>
<evidence type="ECO:0000256" key="8">
    <source>
        <dbReference type="ARBA" id="ARBA00023295"/>
    </source>
</evidence>
<dbReference type="InterPro" id="IPR032312">
    <property type="entry name" value="LacZ_4"/>
</dbReference>
<dbReference type="SUPFAM" id="SSF49303">
    <property type="entry name" value="beta-Galactosidase/glucuronidase domain"/>
    <property type="match status" value="2"/>
</dbReference>
<evidence type="ECO:0000256" key="6">
    <source>
        <dbReference type="ARBA" id="ARBA00022801"/>
    </source>
</evidence>
<dbReference type="Pfam" id="PF00703">
    <property type="entry name" value="Glyco_hydro_2"/>
    <property type="match status" value="1"/>
</dbReference>
<dbReference type="InterPro" id="IPR023230">
    <property type="entry name" value="Glyco_hydro_2_CS"/>
</dbReference>
<dbReference type="EC" id="3.2.1.23" evidence="5 10"/>
<evidence type="ECO:0000256" key="9">
    <source>
        <dbReference type="ARBA" id="ARBA00032230"/>
    </source>
</evidence>
<dbReference type="InterPro" id="IPR006102">
    <property type="entry name" value="Ig-like_GH2"/>
</dbReference>
<dbReference type="SUPFAM" id="SSF74650">
    <property type="entry name" value="Galactose mutarotase-like"/>
    <property type="match status" value="1"/>
</dbReference>
<keyword evidence="14" id="KW-1185">Reference proteome</keyword>
<dbReference type="Gene3D" id="2.60.120.260">
    <property type="entry name" value="Galactose-binding domain-like"/>
    <property type="match status" value="1"/>
</dbReference>
<dbReference type="Pfam" id="PF02837">
    <property type="entry name" value="Glyco_hydro_2_N"/>
    <property type="match status" value="1"/>
</dbReference>
<dbReference type="PROSITE" id="PS00719">
    <property type="entry name" value="GLYCOSYL_HYDROL_F2_1"/>
    <property type="match status" value="1"/>
</dbReference>
<dbReference type="SUPFAM" id="SSF51445">
    <property type="entry name" value="(Trans)glycosidases"/>
    <property type="match status" value="1"/>
</dbReference>